<gene>
    <name evidence="1" type="primary">PSMA2</name>
    <name evidence="1" type="ORF">EYF80_061927</name>
</gene>
<comment type="caution">
    <text evidence="1">The sequence shown here is derived from an EMBL/GenBank/DDBJ whole genome shotgun (WGS) entry which is preliminary data.</text>
</comment>
<dbReference type="Proteomes" id="UP000314294">
    <property type="component" value="Unassembled WGS sequence"/>
</dbReference>
<evidence type="ECO:0000313" key="1">
    <source>
        <dbReference type="EMBL" id="TNN27925.1"/>
    </source>
</evidence>
<proteinExistence type="predicted"/>
<dbReference type="InterPro" id="IPR029055">
    <property type="entry name" value="Ntn_hydrolases_N"/>
</dbReference>
<dbReference type="EMBL" id="SRLO01007542">
    <property type="protein sequence ID" value="TNN27925.1"/>
    <property type="molecule type" value="Genomic_DNA"/>
</dbReference>
<dbReference type="GO" id="GO:0000502">
    <property type="term" value="C:proteasome complex"/>
    <property type="evidence" value="ECO:0007669"/>
    <property type="project" value="UniProtKB-KW"/>
</dbReference>
<dbReference type="AlphaFoldDB" id="A0A4Z2EGS4"/>
<keyword evidence="1" id="KW-0647">Proteasome</keyword>
<keyword evidence="2" id="KW-1185">Reference proteome</keyword>
<accession>A0A4Z2EGS4</accession>
<protein>
    <submittedName>
        <fullName evidence="1">Proteasome subunit alpha type-2</fullName>
    </submittedName>
</protein>
<reference evidence="1 2" key="1">
    <citation type="submission" date="2019-03" db="EMBL/GenBank/DDBJ databases">
        <title>First draft genome of Liparis tanakae, snailfish: a comprehensive survey of snailfish specific genes.</title>
        <authorList>
            <person name="Kim W."/>
            <person name="Song I."/>
            <person name="Jeong J.-H."/>
            <person name="Kim D."/>
            <person name="Kim S."/>
            <person name="Ryu S."/>
            <person name="Song J.Y."/>
            <person name="Lee S.K."/>
        </authorList>
    </citation>
    <scope>NUCLEOTIDE SEQUENCE [LARGE SCALE GENOMIC DNA]</scope>
    <source>
        <tissue evidence="1">Muscle</tissue>
    </source>
</reference>
<organism evidence="1 2">
    <name type="scientific">Liparis tanakae</name>
    <name type="common">Tanaka's snailfish</name>
    <dbReference type="NCBI Taxonomy" id="230148"/>
    <lineage>
        <taxon>Eukaryota</taxon>
        <taxon>Metazoa</taxon>
        <taxon>Chordata</taxon>
        <taxon>Craniata</taxon>
        <taxon>Vertebrata</taxon>
        <taxon>Euteleostomi</taxon>
        <taxon>Actinopterygii</taxon>
        <taxon>Neopterygii</taxon>
        <taxon>Teleostei</taxon>
        <taxon>Neoteleostei</taxon>
        <taxon>Acanthomorphata</taxon>
        <taxon>Eupercaria</taxon>
        <taxon>Perciformes</taxon>
        <taxon>Cottioidei</taxon>
        <taxon>Cottales</taxon>
        <taxon>Liparidae</taxon>
        <taxon>Liparis</taxon>
    </lineage>
</organism>
<evidence type="ECO:0000313" key="2">
    <source>
        <dbReference type="Proteomes" id="UP000314294"/>
    </source>
</evidence>
<name>A0A4Z2EGS4_9TELE</name>
<sequence>MCLSRSPSGKLVQIEYALAAVAAGAPSVGIKGRRDRPELRTPLRAARSFHGPFTVLSRSFHGPFAVLSRSFHNKGHFNSQALIT</sequence>
<dbReference type="Gene3D" id="3.60.20.10">
    <property type="entry name" value="Glutamine Phosphoribosylpyrophosphate, subunit 1, domain 1"/>
    <property type="match status" value="1"/>
</dbReference>
<dbReference type="SUPFAM" id="SSF56235">
    <property type="entry name" value="N-terminal nucleophile aminohydrolases (Ntn hydrolases)"/>
    <property type="match status" value="1"/>
</dbReference>